<dbReference type="PROSITE" id="PS50884">
    <property type="entry name" value="ZF_DOF_2"/>
    <property type="match status" value="1"/>
</dbReference>
<feature type="region of interest" description="Disordered" evidence="10">
    <location>
        <begin position="271"/>
        <end position="305"/>
    </location>
</feature>
<keyword evidence="13" id="KW-1185">Reference proteome</keyword>
<evidence type="ECO:0000313" key="12">
    <source>
        <dbReference type="EMBL" id="KAG6491987.1"/>
    </source>
</evidence>
<evidence type="ECO:0000256" key="3">
    <source>
        <dbReference type="ARBA" id="ARBA00022833"/>
    </source>
</evidence>
<keyword evidence="5 8" id="KW-0238">DNA-binding</keyword>
<keyword evidence="7 8" id="KW-0539">Nucleus</keyword>
<comment type="subcellular location">
    <subcellularLocation>
        <location evidence="8 9">Nucleus</location>
    </subcellularLocation>
</comment>
<accession>A0A8J5KPD4</accession>
<evidence type="ECO:0000259" key="11">
    <source>
        <dbReference type="PROSITE" id="PS50884"/>
    </source>
</evidence>
<sequence length="424" mass="46347">MPKHHLTDYASKSYIYPQTDHKILAGFPDFEQKDLVAKFWSITNFSDRDFLCLFLKKNFFDFDVKFAVHDDNAAVSAEHGGSHPLPWDDVRPSFSRVPSAVFFLLWRMRGKRAEADSGAPAALNPSRRRRIAFAVKSRRHLHIGIAFFRVLGPGAGRTHSRRDRSPAVVMIRASRQTLVAPTSIMLVLTMAAGHGVEETAARCAKTQQLQQAQERKLRLSPTEQALQCPRCASTNTKFCYYNNYSLSQPRHFCKGCRRYWTQGGSLRNVPVRGGCRKHKKHSSSSSSSSSSSTSKKASSEQDLSSSITALVPPPNLYFAGQPPTKQLVGTSGFLDMLRSGSVDSAAAVGGGGAAAGHSSFGSVYCGGEETAELWFENTQAASPSTINNYLTWQDAAGSILLDCSWSGNAAVGNSWQGLINTSLL</sequence>
<feature type="domain" description="Dof-type" evidence="11">
    <location>
        <begin position="226"/>
        <end position="280"/>
    </location>
</feature>
<organism evidence="12 13">
    <name type="scientific">Zingiber officinale</name>
    <name type="common">Ginger</name>
    <name type="synonym">Amomum zingiber</name>
    <dbReference type="NCBI Taxonomy" id="94328"/>
    <lineage>
        <taxon>Eukaryota</taxon>
        <taxon>Viridiplantae</taxon>
        <taxon>Streptophyta</taxon>
        <taxon>Embryophyta</taxon>
        <taxon>Tracheophyta</taxon>
        <taxon>Spermatophyta</taxon>
        <taxon>Magnoliopsida</taxon>
        <taxon>Liliopsida</taxon>
        <taxon>Zingiberales</taxon>
        <taxon>Zingiberaceae</taxon>
        <taxon>Zingiber</taxon>
    </lineage>
</organism>
<evidence type="ECO:0000256" key="1">
    <source>
        <dbReference type="ARBA" id="ARBA00022723"/>
    </source>
</evidence>
<dbReference type="Proteomes" id="UP000734854">
    <property type="component" value="Unassembled WGS sequence"/>
</dbReference>
<evidence type="ECO:0000256" key="10">
    <source>
        <dbReference type="SAM" id="MobiDB-lite"/>
    </source>
</evidence>
<keyword evidence="2 8" id="KW-0863">Zinc-finger</keyword>
<evidence type="ECO:0000256" key="6">
    <source>
        <dbReference type="ARBA" id="ARBA00023163"/>
    </source>
</evidence>
<protein>
    <recommendedName>
        <fullName evidence="9">Dof zinc finger protein</fullName>
    </recommendedName>
</protein>
<dbReference type="InterPro" id="IPR045174">
    <property type="entry name" value="Dof"/>
</dbReference>
<dbReference type="InterPro" id="IPR003851">
    <property type="entry name" value="Znf_Dof"/>
</dbReference>
<evidence type="ECO:0000256" key="4">
    <source>
        <dbReference type="ARBA" id="ARBA00023015"/>
    </source>
</evidence>
<feature type="compositionally biased region" description="Low complexity" evidence="10">
    <location>
        <begin position="283"/>
        <end position="296"/>
    </location>
</feature>
<evidence type="ECO:0000313" key="13">
    <source>
        <dbReference type="Proteomes" id="UP000734854"/>
    </source>
</evidence>
<dbReference type="PANTHER" id="PTHR31992:SF334">
    <property type="entry name" value="DOF ZINC FINGER PROTEIN"/>
    <property type="match status" value="1"/>
</dbReference>
<dbReference type="PANTHER" id="PTHR31992">
    <property type="entry name" value="DOF ZINC FINGER PROTEIN DOF1.4-RELATED"/>
    <property type="match status" value="1"/>
</dbReference>
<dbReference type="GO" id="GO:0003700">
    <property type="term" value="F:DNA-binding transcription factor activity"/>
    <property type="evidence" value="ECO:0007669"/>
    <property type="project" value="UniProtKB-UniRule"/>
</dbReference>
<name>A0A8J5KPD4_ZINOF</name>
<keyword evidence="3 9" id="KW-0862">Zinc</keyword>
<evidence type="ECO:0000256" key="8">
    <source>
        <dbReference type="PROSITE-ProRule" id="PRU00071"/>
    </source>
</evidence>
<gene>
    <name evidence="12" type="ORF">ZIOFF_046933</name>
</gene>
<keyword evidence="1 9" id="KW-0479">Metal-binding</keyword>
<keyword evidence="4 9" id="KW-0805">Transcription regulation</keyword>
<comment type="caution">
    <text evidence="12">The sequence shown here is derived from an EMBL/GenBank/DDBJ whole genome shotgun (WGS) entry which is preliminary data.</text>
</comment>
<dbReference type="GO" id="GO:0003677">
    <property type="term" value="F:DNA binding"/>
    <property type="evidence" value="ECO:0007669"/>
    <property type="project" value="UniProtKB-UniRule"/>
</dbReference>
<evidence type="ECO:0000256" key="9">
    <source>
        <dbReference type="RuleBase" id="RU369094"/>
    </source>
</evidence>
<comment type="function">
    <text evidence="9">Transcription factor that binds specifically to a 5'-AA[AG]G-3' consensus core sequence.</text>
</comment>
<proteinExistence type="predicted"/>
<dbReference type="GO" id="GO:0008270">
    <property type="term" value="F:zinc ion binding"/>
    <property type="evidence" value="ECO:0007669"/>
    <property type="project" value="UniProtKB-KW"/>
</dbReference>
<dbReference type="Pfam" id="PF02701">
    <property type="entry name" value="Zn_ribbon_Dof"/>
    <property type="match status" value="1"/>
</dbReference>
<dbReference type="AlphaFoldDB" id="A0A8J5KPD4"/>
<dbReference type="PROSITE" id="PS01361">
    <property type="entry name" value="ZF_DOF_1"/>
    <property type="match status" value="1"/>
</dbReference>
<dbReference type="EMBL" id="JACMSC010000013">
    <property type="protein sequence ID" value="KAG6491987.1"/>
    <property type="molecule type" value="Genomic_DNA"/>
</dbReference>
<evidence type="ECO:0000256" key="5">
    <source>
        <dbReference type="ARBA" id="ARBA00023125"/>
    </source>
</evidence>
<evidence type="ECO:0000256" key="2">
    <source>
        <dbReference type="ARBA" id="ARBA00022771"/>
    </source>
</evidence>
<reference evidence="12 13" key="1">
    <citation type="submission" date="2020-08" db="EMBL/GenBank/DDBJ databases">
        <title>Plant Genome Project.</title>
        <authorList>
            <person name="Zhang R.-G."/>
        </authorList>
    </citation>
    <scope>NUCLEOTIDE SEQUENCE [LARGE SCALE GENOMIC DNA]</scope>
    <source>
        <tissue evidence="12">Rhizome</tissue>
    </source>
</reference>
<keyword evidence="6 9" id="KW-0804">Transcription</keyword>
<evidence type="ECO:0000256" key="7">
    <source>
        <dbReference type="ARBA" id="ARBA00023242"/>
    </source>
</evidence>
<dbReference type="GO" id="GO:0005634">
    <property type="term" value="C:nucleus"/>
    <property type="evidence" value="ECO:0007669"/>
    <property type="project" value="UniProtKB-SubCell"/>
</dbReference>